<dbReference type="Proteomes" id="UP000479710">
    <property type="component" value="Unassembled WGS sequence"/>
</dbReference>
<accession>A0A6G1E2Y0</accession>
<evidence type="ECO:0000313" key="3">
    <source>
        <dbReference type="Proteomes" id="UP000479710"/>
    </source>
</evidence>
<evidence type="ECO:0000256" key="1">
    <source>
        <dbReference type="SAM" id="MobiDB-lite"/>
    </source>
</evidence>
<feature type="compositionally biased region" description="Basic and acidic residues" evidence="1">
    <location>
        <begin position="54"/>
        <end position="64"/>
    </location>
</feature>
<dbReference type="EMBL" id="SPHZ02000005">
    <property type="protein sequence ID" value="KAF0918852.1"/>
    <property type="molecule type" value="Genomic_DNA"/>
</dbReference>
<keyword evidence="3" id="KW-1185">Reference proteome</keyword>
<proteinExistence type="predicted"/>
<feature type="compositionally biased region" description="Low complexity" evidence="1">
    <location>
        <begin position="14"/>
        <end position="24"/>
    </location>
</feature>
<evidence type="ECO:0000313" key="2">
    <source>
        <dbReference type="EMBL" id="KAF0918852.1"/>
    </source>
</evidence>
<feature type="region of interest" description="Disordered" evidence="1">
    <location>
        <begin position="14"/>
        <end position="64"/>
    </location>
</feature>
<organism evidence="2 3">
    <name type="scientific">Oryza meyeriana var. granulata</name>
    <dbReference type="NCBI Taxonomy" id="110450"/>
    <lineage>
        <taxon>Eukaryota</taxon>
        <taxon>Viridiplantae</taxon>
        <taxon>Streptophyta</taxon>
        <taxon>Embryophyta</taxon>
        <taxon>Tracheophyta</taxon>
        <taxon>Spermatophyta</taxon>
        <taxon>Magnoliopsida</taxon>
        <taxon>Liliopsida</taxon>
        <taxon>Poales</taxon>
        <taxon>Poaceae</taxon>
        <taxon>BOP clade</taxon>
        <taxon>Oryzoideae</taxon>
        <taxon>Oryzeae</taxon>
        <taxon>Oryzinae</taxon>
        <taxon>Oryza</taxon>
        <taxon>Oryza meyeriana</taxon>
    </lineage>
</organism>
<reference evidence="2 3" key="1">
    <citation type="submission" date="2019-11" db="EMBL/GenBank/DDBJ databases">
        <title>Whole genome sequence of Oryza granulata.</title>
        <authorList>
            <person name="Li W."/>
        </authorList>
    </citation>
    <scope>NUCLEOTIDE SEQUENCE [LARGE SCALE GENOMIC DNA]</scope>
    <source>
        <strain evidence="3">cv. Menghai</strain>
        <tissue evidence="2">Leaf</tissue>
    </source>
</reference>
<dbReference type="AlphaFoldDB" id="A0A6G1E2Y0"/>
<protein>
    <submittedName>
        <fullName evidence="2">Uncharacterized protein</fullName>
    </submittedName>
</protein>
<gene>
    <name evidence="2" type="ORF">E2562_026687</name>
</gene>
<comment type="caution">
    <text evidence="2">The sequence shown here is derived from an EMBL/GenBank/DDBJ whole genome shotgun (WGS) entry which is preliminary data.</text>
</comment>
<name>A0A6G1E2Y0_9ORYZ</name>
<sequence length="64" mass="6882">MKINKHSLRLRFMASSHSASSGSSLRTIAASPIPAGHEQEVSSVRQDGFVPVLSKEEEKGSSQD</sequence>